<proteinExistence type="predicted"/>
<reference evidence="2" key="1">
    <citation type="submission" date="2018-05" db="EMBL/GenBank/DDBJ databases">
        <title>Leptospira yasudae sp. nov. and Leptospira stimsonii sp. nov., two pathogenic species of the genus Leptospira isolated from environmental sources.</title>
        <authorList>
            <person name="Casanovas-Massana A."/>
            <person name="Hamond C."/>
            <person name="Santos L.A."/>
            <person name="Hacker K.P."/>
            <person name="Balassiano I."/>
            <person name="Medeiros M.A."/>
            <person name="Reis M.G."/>
            <person name="Ko A.I."/>
            <person name="Wunder E.A."/>
        </authorList>
    </citation>
    <scope>NUCLEOTIDE SEQUENCE [LARGE SCALE GENOMIC DNA]</scope>
    <source>
        <strain evidence="2">B21</strain>
    </source>
</reference>
<protein>
    <recommendedName>
        <fullName evidence="3">Lipoprotein</fullName>
    </recommendedName>
</protein>
<dbReference type="Proteomes" id="UP000285569">
    <property type="component" value="Unassembled WGS sequence"/>
</dbReference>
<organism evidence="1 2">
    <name type="scientific">Leptospira yasudae</name>
    <dbReference type="NCBI Taxonomy" id="2202201"/>
    <lineage>
        <taxon>Bacteria</taxon>
        <taxon>Pseudomonadati</taxon>
        <taxon>Spirochaetota</taxon>
        <taxon>Spirochaetia</taxon>
        <taxon>Leptospirales</taxon>
        <taxon>Leptospiraceae</taxon>
        <taxon>Leptospira</taxon>
    </lineage>
</organism>
<evidence type="ECO:0000313" key="1">
    <source>
        <dbReference type="EMBL" id="RHX80046.1"/>
    </source>
</evidence>
<keyword evidence="2" id="KW-1185">Reference proteome</keyword>
<dbReference type="RefSeq" id="WP_118955777.1">
    <property type="nucleotide sequence ID" value="NZ_QHCR01000004.1"/>
</dbReference>
<evidence type="ECO:0000313" key="2">
    <source>
        <dbReference type="Proteomes" id="UP000285569"/>
    </source>
</evidence>
<dbReference type="EMBL" id="QHCR01000004">
    <property type="protein sequence ID" value="RHX80046.1"/>
    <property type="molecule type" value="Genomic_DNA"/>
</dbReference>
<reference evidence="1 2" key="2">
    <citation type="journal article" date="2020" name="Int. J. Syst. Evol. Microbiol.">
        <title>Leptospira yasudae sp. nov. and Leptospira stimsonii sp. nov., two new species of the pathogenic group isolated from environmental sources.</title>
        <authorList>
            <person name="Casanovas-Massana A."/>
            <person name="Hamond C."/>
            <person name="Santos L.A."/>
            <person name="de Oliveira D."/>
            <person name="Hacker K.P."/>
            <person name="Balassiano I."/>
            <person name="Costa F."/>
            <person name="Medeiros M.A."/>
            <person name="Reis M.G."/>
            <person name="Ko A.I."/>
            <person name="Wunder E.A."/>
        </authorList>
    </citation>
    <scope>NUCLEOTIDE SEQUENCE [LARGE SCALE GENOMIC DNA]</scope>
    <source>
        <strain evidence="1 2">B21</strain>
    </source>
</reference>
<sequence length="202" mass="23532">MKKVFYILFKIAVSILFCNCIDLPKPNEIKFAFYFSSLYMYQSGCSFYLQDIQDQSLLYKGCANYLFNDCSFPKMNESNRQRLKTLRSGLLKIASEVNNCVIEVYEEIQILDSMPADADPYLFKANRILKTDPMYFDTNCNSFTNHEKLLLANELPDIYDPSIYLAIQTTDNQCRQSIPLTQSERDFVLAVATNKKIYYLEH</sequence>
<comment type="caution">
    <text evidence="1">The sequence shown here is derived from an EMBL/GenBank/DDBJ whole genome shotgun (WGS) entry which is preliminary data.</text>
</comment>
<name>A0ABX9M367_9LEPT</name>
<evidence type="ECO:0008006" key="3">
    <source>
        <dbReference type="Google" id="ProtNLM"/>
    </source>
</evidence>
<gene>
    <name evidence="1" type="ORF">DLM77_09245</name>
</gene>
<accession>A0ABX9M367</accession>